<dbReference type="EMBL" id="JAYKXP010000244">
    <property type="protein sequence ID" value="KAK7017908.1"/>
    <property type="molecule type" value="Genomic_DNA"/>
</dbReference>
<reference evidence="2 3" key="1">
    <citation type="submission" date="2024-01" db="EMBL/GenBank/DDBJ databases">
        <title>A draft genome for a cacao thread blight-causing isolate of Paramarasmius palmivorus.</title>
        <authorList>
            <person name="Baruah I.K."/>
            <person name="Bukari Y."/>
            <person name="Amoako-Attah I."/>
            <person name="Meinhardt L.W."/>
            <person name="Bailey B.A."/>
            <person name="Cohen S.P."/>
        </authorList>
    </citation>
    <scope>NUCLEOTIDE SEQUENCE [LARGE SCALE GENOMIC DNA]</scope>
    <source>
        <strain evidence="2 3">GH-12</strain>
    </source>
</reference>
<feature type="region of interest" description="Disordered" evidence="1">
    <location>
        <begin position="50"/>
        <end position="123"/>
    </location>
</feature>
<keyword evidence="3" id="KW-1185">Reference proteome</keyword>
<name>A0AAW0AXU2_9AGAR</name>
<dbReference type="Proteomes" id="UP001383192">
    <property type="component" value="Unassembled WGS sequence"/>
</dbReference>
<organism evidence="2 3">
    <name type="scientific">Paramarasmius palmivorus</name>
    <dbReference type="NCBI Taxonomy" id="297713"/>
    <lineage>
        <taxon>Eukaryota</taxon>
        <taxon>Fungi</taxon>
        <taxon>Dikarya</taxon>
        <taxon>Basidiomycota</taxon>
        <taxon>Agaricomycotina</taxon>
        <taxon>Agaricomycetes</taxon>
        <taxon>Agaricomycetidae</taxon>
        <taxon>Agaricales</taxon>
        <taxon>Marasmiineae</taxon>
        <taxon>Marasmiaceae</taxon>
        <taxon>Paramarasmius</taxon>
    </lineage>
</organism>
<gene>
    <name evidence="2" type="ORF">VNI00_018520</name>
</gene>
<evidence type="ECO:0000256" key="1">
    <source>
        <dbReference type="SAM" id="MobiDB-lite"/>
    </source>
</evidence>
<sequence length="496" mass="56415">MLNLPDALKQLFAGRMTRQNQFYSPFLIGTDDQVDNLLVRALSLADAPHIETDSPLTTPPSSPPSSPTRSPTSSPLSEPPLDLPQEMPQDREPCKRTQRSRRVNSQRDKDKSKRNRRKRRQAKLLVLCTQPQAVESFQPPDRHYASGHTMPEQLFDHDITPSSKGFIGVEKDLPERREYSREELLAKGFRLHPHNPDAPCPILHSPTQSVMCVIQPGPQSDPTWPDLVQHLNTTIERLRARCRFKTARLTIRQRRMAAMGLGGPFALSARRGRFQHLTYGISYGNGQKYPMLLRQDPKNVPIIDEIRNDTSFRRLAGWMSMGFLTWAPKLFLYYVQIIGSLLKHYPALHLPFQNSVFAAFTVNFGPATVCFPHRDIKNLAFGWCAITALGDYDWKAGGHLVLWDLKLMIEFPPGTTIYIPSAILCHLNTTIQPHERRYSFTMFSAGGIFRWVEHGFQTEKMYSQTVSAAKMAADNSKRWDSGLAMFSSISELRRSS</sequence>
<feature type="compositionally biased region" description="Low complexity" evidence="1">
    <location>
        <begin position="67"/>
        <end position="76"/>
    </location>
</feature>
<feature type="compositionally biased region" description="Basic residues" evidence="1">
    <location>
        <begin position="112"/>
        <end position="122"/>
    </location>
</feature>
<evidence type="ECO:0000313" key="3">
    <source>
        <dbReference type="Proteomes" id="UP001383192"/>
    </source>
</evidence>
<proteinExistence type="predicted"/>
<evidence type="ECO:0000313" key="2">
    <source>
        <dbReference type="EMBL" id="KAK7017908.1"/>
    </source>
</evidence>
<dbReference type="Gene3D" id="3.60.130.30">
    <property type="match status" value="1"/>
</dbReference>
<dbReference type="AlphaFoldDB" id="A0AAW0AXU2"/>
<protein>
    <submittedName>
        <fullName evidence="2">Uncharacterized protein</fullName>
    </submittedName>
</protein>
<feature type="compositionally biased region" description="Pro residues" evidence="1">
    <location>
        <begin position="57"/>
        <end position="66"/>
    </location>
</feature>
<comment type="caution">
    <text evidence="2">The sequence shown here is derived from an EMBL/GenBank/DDBJ whole genome shotgun (WGS) entry which is preliminary data.</text>
</comment>
<accession>A0AAW0AXU2</accession>